<organism evidence="4">
    <name type="scientific">Soboliphyme baturini</name>
    <dbReference type="NCBI Taxonomy" id="241478"/>
    <lineage>
        <taxon>Eukaryota</taxon>
        <taxon>Metazoa</taxon>
        <taxon>Ecdysozoa</taxon>
        <taxon>Nematoda</taxon>
        <taxon>Enoplea</taxon>
        <taxon>Dorylaimia</taxon>
        <taxon>Dioctophymatida</taxon>
        <taxon>Dioctophymatoidea</taxon>
        <taxon>Soboliphymatidae</taxon>
        <taxon>Soboliphyme</taxon>
    </lineage>
</organism>
<dbReference type="AlphaFoldDB" id="A0A183IS40"/>
<evidence type="ECO:0000313" key="4">
    <source>
        <dbReference type="WBParaSite" id="SBAD_0000668401-mRNA-1"/>
    </source>
</evidence>
<keyword evidence="3" id="KW-1185">Reference proteome</keyword>
<evidence type="ECO:0000313" key="2">
    <source>
        <dbReference type="EMBL" id="VDP10027.1"/>
    </source>
</evidence>
<dbReference type="Proteomes" id="UP000270296">
    <property type="component" value="Unassembled WGS sequence"/>
</dbReference>
<evidence type="ECO:0000256" key="1">
    <source>
        <dbReference type="SAM" id="MobiDB-lite"/>
    </source>
</evidence>
<reference evidence="2 3" key="2">
    <citation type="submission" date="2018-11" db="EMBL/GenBank/DDBJ databases">
        <authorList>
            <consortium name="Pathogen Informatics"/>
        </authorList>
    </citation>
    <scope>NUCLEOTIDE SEQUENCE [LARGE SCALE GENOMIC DNA]</scope>
</reference>
<accession>A0A183IS40</accession>
<sequence>MHSYVSIRRTGIGASDSDGGISLRRDADGHTGDSVPLSVPLPPAFASGAHLSIVGPLPLPSLSPPPPPPPPPPLCVHKYARSVAAEFFAHARSCNFP</sequence>
<evidence type="ECO:0000313" key="3">
    <source>
        <dbReference type="Proteomes" id="UP000270296"/>
    </source>
</evidence>
<proteinExistence type="predicted"/>
<dbReference type="EMBL" id="UZAM01009759">
    <property type="protein sequence ID" value="VDP10027.1"/>
    <property type="molecule type" value="Genomic_DNA"/>
</dbReference>
<dbReference type="WBParaSite" id="SBAD_0000668401-mRNA-1">
    <property type="protein sequence ID" value="SBAD_0000668401-mRNA-1"/>
    <property type="gene ID" value="SBAD_0000668401"/>
</dbReference>
<feature type="region of interest" description="Disordered" evidence="1">
    <location>
        <begin position="1"/>
        <end position="38"/>
    </location>
</feature>
<feature type="compositionally biased region" description="Low complexity" evidence="1">
    <location>
        <begin position="11"/>
        <end position="22"/>
    </location>
</feature>
<name>A0A183IS40_9BILA</name>
<gene>
    <name evidence="2" type="ORF">SBAD_LOCUS6436</name>
</gene>
<reference evidence="4" key="1">
    <citation type="submission" date="2016-06" db="UniProtKB">
        <authorList>
            <consortium name="WormBaseParasite"/>
        </authorList>
    </citation>
    <scope>IDENTIFICATION</scope>
</reference>
<protein>
    <submittedName>
        <fullName evidence="2 4">Uncharacterized protein</fullName>
    </submittedName>
</protein>